<feature type="compositionally biased region" description="Basic and acidic residues" evidence="1">
    <location>
        <begin position="151"/>
        <end position="168"/>
    </location>
</feature>
<feature type="compositionally biased region" description="Low complexity" evidence="1">
    <location>
        <begin position="1"/>
        <end position="15"/>
    </location>
</feature>
<name>A0AAW0FL48_9APHY</name>
<keyword evidence="3" id="KW-1185">Reference proteome</keyword>
<evidence type="ECO:0000256" key="1">
    <source>
        <dbReference type="SAM" id="MobiDB-lite"/>
    </source>
</evidence>
<proteinExistence type="predicted"/>
<evidence type="ECO:0000313" key="3">
    <source>
        <dbReference type="Proteomes" id="UP001385951"/>
    </source>
</evidence>
<gene>
    <name evidence="2" type="ORF">QCA50_014742</name>
</gene>
<feature type="region of interest" description="Disordered" evidence="1">
    <location>
        <begin position="1"/>
        <end position="175"/>
    </location>
</feature>
<feature type="compositionally biased region" description="Polar residues" evidence="1">
    <location>
        <begin position="118"/>
        <end position="130"/>
    </location>
</feature>
<comment type="caution">
    <text evidence="2">The sequence shown here is derived from an EMBL/GenBank/DDBJ whole genome shotgun (WGS) entry which is preliminary data.</text>
</comment>
<feature type="compositionally biased region" description="Polar residues" evidence="1">
    <location>
        <begin position="26"/>
        <end position="44"/>
    </location>
</feature>
<sequence>MSSSSRSPSPLTSLSHDSDSDDNPTQDDCISNKDSSLADSSNQRLKSREQRPSLASLKSRTNNGIRIGNSPSKPPAKKLKLEVVMTVPRRRTSTTTQRTACSSGRSNHKDKSKLVSEELSNASAVSNQSIKGPAPIASVPTIPPTRQILGLRRDPTKQDHSISGRTRDLSLPGDISPAQLTLRQTVDNGFATNSPQPSKRPRVDEQVEISLDNNQTSGPNSVSPAADINPSVSAPQSLPIIHESRSAVAGYVGSRPAGPIIYVHVRGDVFEFQKSKLAQQSAWFSQRLNASGDDKTIRFTLDHLNPLDFRNLVIALDRAFELMLHPPQTLDLLSIFRASNSLEFTAVNAFIINRLEDCWTSDCSLVTETRLSHAVEVISLARQSNIPKLLPRAFYEVIRDDADVSERNLSNQDCMIALKMQTSLRKEWMLFVKTPPHTTCDQNQAGSCSPRSDRREKWTLNVIDSSVYDAGMQDPLFALRRLMDLDWTQQGYCSPCANHWYTSLVEKRMTWWDLLSSYIS</sequence>
<protein>
    <recommendedName>
        <fullName evidence="4">BTB domain-containing protein</fullName>
    </recommendedName>
</protein>
<evidence type="ECO:0008006" key="4">
    <source>
        <dbReference type="Google" id="ProtNLM"/>
    </source>
</evidence>
<dbReference type="AlphaFoldDB" id="A0AAW0FL48"/>
<feature type="compositionally biased region" description="Basic and acidic residues" evidence="1">
    <location>
        <begin position="107"/>
        <end position="116"/>
    </location>
</feature>
<dbReference type="EMBL" id="JASBNA010000037">
    <property type="protein sequence ID" value="KAK7682155.1"/>
    <property type="molecule type" value="Genomic_DNA"/>
</dbReference>
<evidence type="ECO:0000313" key="2">
    <source>
        <dbReference type="EMBL" id="KAK7682155.1"/>
    </source>
</evidence>
<organism evidence="2 3">
    <name type="scientific">Cerrena zonata</name>
    <dbReference type="NCBI Taxonomy" id="2478898"/>
    <lineage>
        <taxon>Eukaryota</taxon>
        <taxon>Fungi</taxon>
        <taxon>Dikarya</taxon>
        <taxon>Basidiomycota</taxon>
        <taxon>Agaricomycotina</taxon>
        <taxon>Agaricomycetes</taxon>
        <taxon>Polyporales</taxon>
        <taxon>Cerrenaceae</taxon>
        <taxon>Cerrena</taxon>
    </lineage>
</organism>
<reference evidence="2 3" key="1">
    <citation type="submission" date="2022-09" db="EMBL/GenBank/DDBJ databases">
        <authorList>
            <person name="Palmer J.M."/>
        </authorList>
    </citation>
    <scope>NUCLEOTIDE SEQUENCE [LARGE SCALE GENOMIC DNA]</scope>
    <source>
        <strain evidence="2 3">DSM 7382</strain>
    </source>
</reference>
<dbReference type="Proteomes" id="UP001385951">
    <property type="component" value="Unassembled WGS sequence"/>
</dbReference>
<accession>A0AAW0FL48</accession>